<proteinExistence type="predicted"/>
<protein>
    <submittedName>
        <fullName evidence="3">Uncharacterized protein</fullName>
    </submittedName>
</protein>
<dbReference type="EMBL" id="BTSX01000006">
    <property type="protein sequence ID" value="GMT06634.1"/>
    <property type="molecule type" value="Genomic_DNA"/>
</dbReference>
<accession>A0AAV5UI34</accession>
<organism evidence="3 4">
    <name type="scientific">Pristionchus entomophagus</name>
    <dbReference type="NCBI Taxonomy" id="358040"/>
    <lineage>
        <taxon>Eukaryota</taxon>
        <taxon>Metazoa</taxon>
        <taxon>Ecdysozoa</taxon>
        <taxon>Nematoda</taxon>
        <taxon>Chromadorea</taxon>
        <taxon>Rhabditida</taxon>
        <taxon>Rhabditina</taxon>
        <taxon>Diplogasteromorpha</taxon>
        <taxon>Diplogasteroidea</taxon>
        <taxon>Neodiplogasteridae</taxon>
        <taxon>Pristionchus</taxon>
    </lineage>
</organism>
<evidence type="ECO:0000313" key="3">
    <source>
        <dbReference type="EMBL" id="GMT06634.1"/>
    </source>
</evidence>
<sequence>LSDSEEVSDTEEVMNTDVPHFNFPPVLPLPPKEGGGWEVNSNIWIFLAAFVGIIAVFAIVALIRFMRTRNSDKPPADATGEFVQSKDVSPRDLYADAFSSPTCLPTPPPTATTSPLHTLNPPQVIITPPTPNSGEEERTKKRACSLGF</sequence>
<evidence type="ECO:0000313" key="4">
    <source>
        <dbReference type="Proteomes" id="UP001432027"/>
    </source>
</evidence>
<keyword evidence="2" id="KW-0812">Transmembrane</keyword>
<evidence type="ECO:0000256" key="1">
    <source>
        <dbReference type="SAM" id="MobiDB-lite"/>
    </source>
</evidence>
<dbReference type="AlphaFoldDB" id="A0AAV5UI34"/>
<feature type="non-terminal residue" evidence="3">
    <location>
        <position position="1"/>
    </location>
</feature>
<dbReference type="Proteomes" id="UP001432027">
    <property type="component" value="Unassembled WGS sequence"/>
</dbReference>
<keyword evidence="2" id="KW-1133">Transmembrane helix</keyword>
<feature type="transmembrane region" description="Helical" evidence="2">
    <location>
        <begin position="43"/>
        <end position="63"/>
    </location>
</feature>
<keyword evidence="2" id="KW-0472">Membrane</keyword>
<reference evidence="3" key="1">
    <citation type="submission" date="2023-10" db="EMBL/GenBank/DDBJ databases">
        <title>Genome assembly of Pristionchus species.</title>
        <authorList>
            <person name="Yoshida K."/>
            <person name="Sommer R.J."/>
        </authorList>
    </citation>
    <scope>NUCLEOTIDE SEQUENCE</scope>
    <source>
        <strain evidence="3">RS0144</strain>
    </source>
</reference>
<keyword evidence="4" id="KW-1185">Reference proteome</keyword>
<gene>
    <name evidence="3" type="ORF">PENTCL1PPCAC_28808</name>
</gene>
<evidence type="ECO:0000256" key="2">
    <source>
        <dbReference type="SAM" id="Phobius"/>
    </source>
</evidence>
<name>A0AAV5UI34_9BILA</name>
<feature type="region of interest" description="Disordered" evidence="1">
    <location>
        <begin position="99"/>
        <end position="148"/>
    </location>
</feature>
<comment type="caution">
    <text evidence="3">The sequence shown here is derived from an EMBL/GenBank/DDBJ whole genome shotgun (WGS) entry which is preliminary data.</text>
</comment>